<gene>
    <name evidence="1" type="ORF">P0E79_00695</name>
</gene>
<reference evidence="1" key="2">
    <citation type="submission" date="2023-03" db="EMBL/GenBank/DDBJ databases">
        <authorList>
            <person name="Zajac M."/>
            <person name="Kwit R."/>
            <person name="Wasyl D."/>
        </authorList>
    </citation>
    <scope>NUCLEOTIDE SEQUENCE</scope>
    <source>
        <strain evidence="1">691B_2</strain>
    </source>
</reference>
<proteinExistence type="predicted"/>
<protein>
    <submittedName>
        <fullName evidence="1">Uncharacterized protein</fullName>
    </submittedName>
</protein>
<name>A0AAW7K3F7_ENTFL</name>
<evidence type="ECO:0000313" key="2">
    <source>
        <dbReference type="Proteomes" id="UP001173174"/>
    </source>
</evidence>
<reference evidence="1" key="1">
    <citation type="journal article" date="2023" name="Pathogens">
        <title>Prevalence of Enterococcus spp. and the Whole-Genome Characteristics of Enterococcus faecium and Enterococcus faecalis Strains Isolated from Free-Living Birds in Poland.</title>
        <authorList>
            <person name="Kwit R."/>
            <person name="Zajac M."/>
            <person name="Smialowska-Weglinska A."/>
            <person name="Skarzynska M."/>
            <person name="Bomba A."/>
            <person name="Lalak A."/>
            <person name="Skrzypiec E."/>
            <person name="Wojdat D."/>
            <person name="Koza W."/>
            <person name="Mikos-Wojewoda E."/>
            <person name="Pasim P."/>
            <person name="Skora M."/>
            <person name="Polak M."/>
            <person name="Wiacek J."/>
            <person name="Wasyl D."/>
        </authorList>
    </citation>
    <scope>NUCLEOTIDE SEQUENCE</scope>
    <source>
        <strain evidence="1">691B_2</strain>
    </source>
</reference>
<dbReference type="RefSeq" id="WP_242384540.1">
    <property type="nucleotide sequence ID" value="NZ_CAKOCZ010000008.1"/>
</dbReference>
<dbReference type="EMBL" id="JAREWH010000001">
    <property type="protein sequence ID" value="MDN3191005.1"/>
    <property type="molecule type" value="Genomic_DNA"/>
</dbReference>
<dbReference type="AlphaFoldDB" id="A0AAW7K3F7"/>
<organism evidence="1 2">
    <name type="scientific">Enterococcus faecalis</name>
    <name type="common">Streptococcus faecalis</name>
    <dbReference type="NCBI Taxonomy" id="1351"/>
    <lineage>
        <taxon>Bacteria</taxon>
        <taxon>Bacillati</taxon>
        <taxon>Bacillota</taxon>
        <taxon>Bacilli</taxon>
        <taxon>Lactobacillales</taxon>
        <taxon>Enterococcaceae</taxon>
        <taxon>Enterococcus</taxon>
    </lineage>
</organism>
<dbReference type="Proteomes" id="UP001173174">
    <property type="component" value="Unassembled WGS sequence"/>
</dbReference>
<comment type="caution">
    <text evidence="1">The sequence shown here is derived from an EMBL/GenBank/DDBJ whole genome shotgun (WGS) entry which is preliminary data.</text>
</comment>
<evidence type="ECO:0000313" key="1">
    <source>
        <dbReference type="EMBL" id="MDN3191005.1"/>
    </source>
</evidence>
<sequence>MKNYYHVKTQEAYDSLMAFLEWQGYLWGNNTKPTENNNWKTYTENTVIEVDESYKRLFYDEIKQLKDEEISNFIEWTPELAQSMCVAGMIRLIEDNK</sequence>
<accession>A0AAW7K3F7</accession>